<protein>
    <submittedName>
        <fullName evidence="1">Uncharacterized protein</fullName>
    </submittedName>
</protein>
<dbReference type="EMBL" id="UINC01165096">
    <property type="protein sequence ID" value="SVD66295.1"/>
    <property type="molecule type" value="Genomic_DNA"/>
</dbReference>
<reference evidence="1" key="1">
    <citation type="submission" date="2018-05" db="EMBL/GenBank/DDBJ databases">
        <authorList>
            <person name="Lanie J.A."/>
            <person name="Ng W.-L."/>
            <person name="Kazmierczak K.M."/>
            <person name="Andrzejewski T.M."/>
            <person name="Davidsen T.M."/>
            <person name="Wayne K.J."/>
            <person name="Tettelin H."/>
            <person name="Glass J.I."/>
            <person name="Rusch D."/>
            <person name="Podicherti R."/>
            <person name="Tsui H.-C.T."/>
            <person name="Winkler M.E."/>
        </authorList>
    </citation>
    <scope>NUCLEOTIDE SEQUENCE</scope>
</reference>
<organism evidence="1">
    <name type="scientific">marine metagenome</name>
    <dbReference type="NCBI Taxonomy" id="408172"/>
    <lineage>
        <taxon>unclassified sequences</taxon>
        <taxon>metagenomes</taxon>
        <taxon>ecological metagenomes</taxon>
    </lineage>
</organism>
<name>A0A382X6S1_9ZZZZ</name>
<proteinExistence type="predicted"/>
<dbReference type="AlphaFoldDB" id="A0A382X6S1"/>
<gene>
    <name evidence="1" type="ORF">METZ01_LOCUS419149</name>
</gene>
<sequence length="45" mass="4983">MLVPLISITYSHLAHILNRLLLVHTTTLFTTATQTVTLFNIAAMS</sequence>
<accession>A0A382X6S1</accession>
<evidence type="ECO:0000313" key="1">
    <source>
        <dbReference type="EMBL" id="SVD66295.1"/>
    </source>
</evidence>